<protein>
    <submittedName>
        <fullName evidence="8">S1/P1 nuclease</fullName>
    </submittedName>
</protein>
<dbReference type="SUPFAM" id="SSF48537">
    <property type="entry name" value="Phospholipase C/P1 nuclease"/>
    <property type="match status" value="1"/>
</dbReference>
<evidence type="ECO:0000256" key="7">
    <source>
        <dbReference type="SAM" id="SignalP"/>
    </source>
</evidence>
<keyword evidence="5" id="KW-1015">Disulfide bond</keyword>
<keyword evidence="7" id="KW-0732">Signal</keyword>
<evidence type="ECO:0000256" key="1">
    <source>
        <dbReference type="ARBA" id="ARBA00022722"/>
    </source>
</evidence>
<evidence type="ECO:0000256" key="6">
    <source>
        <dbReference type="ARBA" id="ARBA00023180"/>
    </source>
</evidence>
<proteinExistence type="predicted"/>
<feature type="signal peptide" evidence="7">
    <location>
        <begin position="1"/>
        <end position="20"/>
    </location>
</feature>
<reference evidence="8 9" key="1">
    <citation type="submission" date="2024-07" db="EMBL/GenBank/DDBJ databases">
        <title>Uliginosibacterium paludis KCTC:42655.</title>
        <authorList>
            <person name="Kim M.K."/>
        </authorList>
    </citation>
    <scope>NUCLEOTIDE SEQUENCE [LARGE SCALE GENOMIC DNA]</scope>
    <source>
        <strain evidence="8 9">KCTC 42655</strain>
    </source>
</reference>
<evidence type="ECO:0000256" key="2">
    <source>
        <dbReference type="ARBA" id="ARBA00022723"/>
    </source>
</evidence>
<name>A0ABV2CVA9_9RHOO</name>
<keyword evidence="4" id="KW-0378">Hydrolase</keyword>
<dbReference type="InterPro" id="IPR008947">
    <property type="entry name" value="PLipase_C/P1_nuclease_dom_sf"/>
</dbReference>
<dbReference type="RefSeq" id="WP_345928096.1">
    <property type="nucleotide sequence ID" value="NZ_JBDIVF010000005.1"/>
</dbReference>
<organism evidence="8 9">
    <name type="scientific">Uliginosibacterium paludis</name>
    <dbReference type="NCBI Taxonomy" id="1615952"/>
    <lineage>
        <taxon>Bacteria</taxon>
        <taxon>Pseudomonadati</taxon>
        <taxon>Pseudomonadota</taxon>
        <taxon>Betaproteobacteria</taxon>
        <taxon>Rhodocyclales</taxon>
        <taxon>Zoogloeaceae</taxon>
        <taxon>Uliginosibacterium</taxon>
    </lineage>
</organism>
<keyword evidence="9" id="KW-1185">Reference proteome</keyword>
<dbReference type="PANTHER" id="PTHR33146">
    <property type="entry name" value="ENDONUCLEASE 4"/>
    <property type="match status" value="1"/>
</dbReference>
<comment type="caution">
    <text evidence="8">The sequence shown here is derived from an EMBL/GenBank/DDBJ whole genome shotgun (WGS) entry which is preliminary data.</text>
</comment>
<keyword evidence="3" id="KW-0255">Endonuclease</keyword>
<evidence type="ECO:0000256" key="3">
    <source>
        <dbReference type="ARBA" id="ARBA00022759"/>
    </source>
</evidence>
<dbReference type="Proteomes" id="UP001548590">
    <property type="component" value="Unassembled WGS sequence"/>
</dbReference>
<evidence type="ECO:0000313" key="8">
    <source>
        <dbReference type="EMBL" id="MET1491869.1"/>
    </source>
</evidence>
<evidence type="ECO:0000313" key="9">
    <source>
        <dbReference type="Proteomes" id="UP001548590"/>
    </source>
</evidence>
<dbReference type="CDD" id="cd11010">
    <property type="entry name" value="S1-P1_nuclease"/>
    <property type="match status" value="1"/>
</dbReference>
<dbReference type="Pfam" id="PF02265">
    <property type="entry name" value="S1-P1_nuclease"/>
    <property type="match status" value="1"/>
</dbReference>
<sequence>MRAARVISCLLLLLPLSAGAWNAAGHAAVAAIATPLLTPQAAAQVRQLLADDLDRHGRPSRRTQLVEIASWADEIRDEAVKTDPAAFRGWHVRRNPVCSEALGACPDGHCVDQLLISQTAILADRTQSPRARNEALKWVVHLLGDLHMPLHAGVNSNGGNARVELAGYARPGRLSLHEAWDGPLLDAALAGWERVPGAAAPVPLTPDAPTQWMRETRALALEAVYRPLPGFACEARLAEPIRLDQAYREASVAVIRQQLERAGQRLAAVLNQSLR</sequence>
<keyword evidence="1" id="KW-0540">Nuclease</keyword>
<keyword evidence="6" id="KW-0325">Glycoprotein</keyword>
<dbReference type="EMBL" id="JBEWLZ010000017">
    <property type="protein sequence ID" value="MET1491869.1"/>
    <property type="molecule type" value="Genomic_DNA"/>
</dbReference>
<dbReference type="PANTHER" id="PTHR33146:SF26">
    <property type="entry name" value="ENDONUCLEASE 4"/>
    <property type="match status" value="1"/>
</dbReference>
<feature type="chain" id="PRO_5045217239" evidence="7">
    <location>
        <begin position="21"/>
        <end position="275"/>
    </location>
</feature>
<keyword evidence="2" id="KW-0479">Metal-binding</keyword>
<dbReference type="InterPro" id="IPR003154">
    <property type="entry name" value="S1/P1nuclease"/>
</dbReference>
<evidence type="ECO:0000256" key="5">
    <source>
        <dbReference type="ARBA" id="ARBA00023157"/>
    </source>
</evidence>
<gene>
    <name evidence="8" type="ORF">ABVT11_18665</name>
</gene>
<evidence type="ECO:0000256" key="4">
    <source>
        <dbReference type="ARBA" id="ARBA00022801"/>
    </source>
</evidence>
<dbReference type="Gene3D" id="1.10.575.10">
    <property type="entry name" value="P1 Nuclease"/>
    <property type="match status" value="1"/>
</dbReference>
<accession>A0ABV2CVA9</accession>